<reference evidence="1" key="1">
    <citation type="submission" date="2023-06" db="EMBL/GenBank/DDBJ databases">
        <title>Genomic analysis of the entomopathogenic nematode Steinernema hermaphroditum.</title>
        <authorList>
            <person name="Schwarz E.M."/>
            <person name="Heppert J.K."/>
            <person name="Baniya A."/>
            <person name="Schwartz H.T."/>
            <person name="Tan C.-H."/>
            <person name="Antoshechkin I."/>
            <person name="Sternberg P.W."/>
            <person name="Goodrich-Blair H."/>
            <person name="Dillman A.R."/>
        </authorList>
    </citation>
    <scope>NUCLEOTIDE SEQUENCE</scope>
    <source>
        <strain evidence="1">PS9179</strain>
        <tissue evidence="1">Whole animal</tissue>
    </source>
</reference>
<keyword evidence="2" id="KW-1185">Reference proteome</keyword>
<name>A0AA39HH05_9BILA</name>
<organism evidence="1 2">
    <name type="scientific">Steinernema hermaphroditum</name>
    <dbReference type="NCBI Taxonomy" id="289476"/>
    <lineage>
        <taxon>Eukaryota</taxon>
        <taxon>Metazoa</taxon>
        <taxon>Ecdysozoa</taxon>
        <taxon>Nematoda</taxon>
        <taxon>Chromadorea</taxon>
        <taxon>Rhabditida</taxon>
        <taxon>Tylenchina</taxon>
        <taxon>Panagrolaimomorpha</taxon>
        <taxon>Strongyloidoidea</taxon>
        <taxon>Steinernematidae</taxon>
        <taxon>Steinernema</taxon>
    </lineage>
</organism>
<dbReference type="AlphaFoldDB" id="A0AA39HH05"/>
<gene>
    <name evidence="1" type="ORF">QR680_017920</name>
</gene>
<evidence type="ECO:0000313" key="1">
    <source>
        <dbReference type="EMBL" id="KAK0405315.1"/>
    </source>
</evidence>
<dbReference type="EMBL" id="JAUCMV010000004">
    <property type="protein sequence ID" value="KAK0405315.1"/>
    <property type="molecule type" value="Genomic_DNA"/>
</dbReference>
<comment type="caution">
    <text evidence="1">The sequence shown here is derived from an EMBL/GenBank/DDBJ whole genome shotgun (WGS) entry which is preliminary data.</text>
</comment>
<accession>A0AA39HH05</accession>
<sequence>MDHRNSDRSTNHNANGYDKCNVLGVHFADDFFFNKTGTLHCIHVVLQCYNRISNFSRPSEHNCGFSEPNAVPGFFYWCYHYEKVYVDYPEGDQSTDVGCNRISISDDVGTCHHFYFITFPHISYNDSKKYGLKEFTDFDCRRNHNRNIHRWHIYRILHDIDIYVHFETHHCSNI</sequence>
<protein>
    <submittedName>
        <fullName evidence="1">Uncharacterized protein</fullName>
    </submittedName>
</protein>
<evidence type="ECO:0000313" key="2">
    <source>
        <dbReference type="Proteomes" id="UP001175271"/>
    </source>
</evidence>
<proteinExistence type="predicted"/>
<dbReference type="Proteomes" id="UP001175271">
    <property type="component" value="Unassembled WGS sequence"/>
</dbReference>